<keyword evidence="2" id="KW-1185">Reference proteome</keyword>
<gene>
    <name evidence="1" type="ORF">CRENPOLYSF1_930004</name>
</gene>
<sequence>MNLFDISKPVVGKARIEINRPVAYVFCFVGKKFFDNYPRWALEVSEFNPLTGTEVFVGAKARQIRLEQGQKIESVFEVSEFETPQKVTFVGVGTPFRNTYLFTSRVDNDFTELEFSFELLELELFMRPFEKLIRMAIEEGAENTVENIKNLLADGCQ</sequence>
<dbReference type="Proteomes" id="UP000195667">
    <property type="component" value="Unassembled WGS sequence"/>
</dbReference>
<accession>A0A1R4HK09</accession>
<evidence type="ECO:0008006" key="3">
    <source>
        <dbReference type="Google" id="ProtNLM"/>
    </source>
</evidence>
<evidence type="ECO:0000313" key="1">
    <source>
        <dbReference type="EMBL" id="SJM96557.1"/>
    </source>
</evidence>
<reference evidence="2" key="1">
    <citation type="submission" date="2017-02" db="EMBL/GenBank/DDBJ databases">
        <authorList>
            <person name="Daims H."/>
        </authorList>
    </citation>
    <scope>NUCLEOTIDE SEQUENCE [LARGE SCALE GENOMIC DNA]</scope>
</reference>
<protein>
    <recommendedName>
        <fullName evidence="3">Polyketide cyclase/dehydrase</fullName>
    </recommendedName>
</protein>
<organism evidence="1 2">
    <name type="scientific">Crenothrix polyspora</name>
    <dbReference type="NCBI Taxonomy" id="360316"/>
    <lineage>
        <taxon>Bacteria</taxon>
        <taxon>Pseudomonadati</taxon>
        <taxon>Pseudomonadota</taxon>
        <taxon>Gammaproteobacteria</taxon>
        <taxon>Methylococcales</taxon>
        <taxon>Crenotrichaceae</taxon>
        <taxon>Crenothrix</taxon>
    </lineage>
</organism>
<name>A0A1R4HK09_9GAMM</name>
<dbReference type="InterPro" id="IPR023393">
    <property type="entry name" value="START-like_dom_sf"/>
</dbReference>
<proteinExistence type="predicted"/>
<dbReference type="SUPFAM" id="SSF55961">
    <property type="entry name" value="Bet v1-like"/>
    <property type="match status" value="1"/>
</dbReference>
<dbReference type="Gene3D" id="3.30.530.20">
    <property type="match status" value="1"/>
</dbReference>
<dbReference type="RefSeq" id="WP_087145370.1">
    <property type="nucleotide sequence ID" value="NZ_FUKI01000174.1"/>
</dbReference>
<evidence type="ECO:0000313" key="2">
    <source>
        <dbReference type="Proteomes" id="UP000195667"/>
    </source>
</evidence>
<dbReference type="OrthoDB" id="953281at2"/>
<dbReference type="EMBL" id="FUKI01000174">
    <property type="protein sequence ID" value="SJM96557.1"/>
    <property type="molecule type" value="Genomic_DNA"/>
</dbReference>
<dbReference type="AlphaFoldDB" id="A0A1R4HK09"/>